<evidence type="ECO:0000259" key="12">
    <source>
        <dbReference type="SMART" id="SM00645"/>
    </source>
</evidence>
<protein>
    <recommendedName>
        <fullName evidence="9">Vignain</fullName>
    </recommendedName>
    <alternativeName>
        <fullName evidence="10">Bean endopeptidase</fullName>
    </alternativeName>
</protein>
<dbReference type="EMBL" id="JABFOF010000005">
    <property type="protein sequence ID" value="KAG2397058.1"/>
    <property type="molecule type" value="Genomic_DNA"/>
</dbReference>
<feature type="domain" description="Peptidase C1A papain C-terminal" evidence="12">
    <location>
        <begin position="126"/>
        <end position="342"/>
    </location>
</feature>
<dbReference type="Pfam" id="PF00112">
    <property type="entry name" value="Peptidase_C1"/>
    <property type="match status" value="1"/>
</dbReference>
<keyword evidence="7" id="KW-1015">Disulfide bond</keyword>
<evidence type="ECO:0000313" key="14">
    <source>
        <dbReference type="EMBL" id="KAG2397058.1"/>
    </source>
</evidence>
<dbReference type="PANTHER" id="PTHR12411">
    <property type="entry name" value="CYSTEINE PROTEASE FAMILY C1-RELATED"/>
    <property type="match status" value="1"/>
</dbReference>
<dbReference type="SUPFAM" id="SSF54001">
    <property type="entry name" value="Cysteine proteinases"/>
    <property type="match status" value="1"/>
</dbReference>
<dbReference type="InterPro" id="IPR025660">
    <property type="entry name" value="Pept_his_AS"/>
</dbReference>
<dbReference type="PROSITE" id="PS00639">
    <property type="entry name" value="THIOL_PROTEASE_HIS"/>
    <property type="match status" value="1"/>
</dbReference>
<reference evidence="14 15" key="1">
    <citation type="submission" date="2020-05" db="EMBL/GenBank/DDBJ databases">
        <title>Vigna angularis (adzuki bean) Var. LongXiaoDou No. 4 denovo assembly.</title>
        <authorList>
            <person name="Xiang H."/>
        </authorList>
    </citation>
    <scope>NUCLEOTIDE SEQUENCE [LARGE SCALE GENOMIC DNA]</scope>
    <source>
        <tissue evidence="14">Leaf</tissue>
    </source>
</reference>
<keyword evidence="6" id="KW-0788">Thiol protease</keyword>
<comment type="similarity">
    <text evidence="2">Belongs to the peptidase C1 family.</text>
</comment>
<comment type="subcellular location">
    <subcellularLocation>
        <location evidence="1">Endoplasmic reticulum lumen</location>
    </subcellularLocation>
</comment>
<feature type="signal peptide" evidence="11">
    <location>
        <begin position="1"/>
        <end position="24"/>
    </location>
</feature>
<evidence type="ECO:0000256" key="6">
    <source>
        <dbReference type="ARBA" id="ARBA00022807"/>
    </source>
</evidence>
<dbReference type="PRINTS" id="PR00705">
    <property type="entry name" value="PAPAIN"/>
</dbReference>
<dbReference type="CDD" id="cd02248">
    <property type="entry name" value="Peptidase_C1A"/>
    <property type="match status" value="1"/>
</dbReference>
<comment type="caution">
    <text evidence="14">The sequence shown here is derived from an EMBL/GenBank/DDBJ whole genome shotgun (WGS) entry which is preliminary data.</text>
</comment>
<evidence type="ECO:0000256" key="11">
    <source>
        <dbReference type="SAM" id="SignalP"/>
    </source>
</evidence>
<dbReference type="InterPro" id="IPR013201">
    <property type="entry name" value="Prot_inhib_I29"/>
</dbReference>
<dbReference type="GO" id="GO:0008234">
    <property type="term" value="F:cysteine-type peptidase activity"/>
    <property type="evidence" value="ECO:0007669"/>
    <property type="project" value="UniProtKB-KW"/>
</dbReference>
<evidence type="ECO:0000256" key="8">
    <source>
        <dbReference type="ARBA" id="ARBA00023180"/>
    </source>
</evidence>
<evidence type="ECO:0000259" key="13">
    <source>
        <dbReference type="SMART" id="SM00848"/>
    </source>
</evidence>
<evidence type="ECO:0000256" key="3">
    <source>
        <dbReference type="ARBA" id="ARBA00022670"/>
    </source>
</evidence>
<keyword evidence="3 14" id="KW-0645">Protease</keyword>
<feature type="chain" id="PRO_5035796244" description="Vignain" evidence="11">
    <location>
        <begin position="25"/>
        <end position="518"/>
    </location>
</feature>
<organism evidence="14 15">
    <name type="scientific">Phaseolus angularis</name>
    <name type="common">Azuki bean</name>
    <name type="synonym">Vigna angularis</name>
    <dbReference type="NCBI Taxonomy" id="3914"/>
    <lineage>
        <taxon>Eukaryota</taxon>
        <taxon>Viridiplantae</taxon>
        <taxon>Streptophyta</taxon>
        <taxon>Embryophyta</taxon>
        <taxon>Tracheophyta</taxon>
        <taxon>Spermatophyta</taxon>
        <taxon>Magnoliopsida</taxon>
        <taxon>eudicotyledons</taxon>
        <taxon>Gunneridae</taxon>
        <taxon>Pentapetalae</taxon>
        <taxon>rosids</taxon>
        <taxon>fabids</taxon>
        <taxon>Fabales</taxon>
        <taxon>Fabaceae</taxon>
        <taxon>Papilionoideae</taxon>
        <taxon>50 kb inversion clade</taxon>
        <taxon>NPAAA clade</taxon>
        <taxon>indigoferoid/millettioid clade</taxon>
        <taxon>Phaseoleae</taxon>
        <taxon>Vigna</taxon>
    </lineage>
</organism>
<keyword evidence="5" id="KW-0378">Hydrolase</keyword>
<evidence type="ECO:0000256" key="4">
    <source>
        <dbReference type="ARBA" id="ARBA00022729"/>
    </source>
</evidence>
<dbReference type="InterPro" id="IPR038765">
    <property type="entry name" value="Papain-like_cys_pep_sf"/>
</dbReference>
<evidence type="ECO:0000256" key="2">
    <source>
        <dbReference type="ARBA" id="ARBA00008455"/>
    </source>
</evidence>
<dbReference type="SMART" id="SM00848">
    <property type="entry name" value="Inhibitor_I29"/>
    <property type="match status" value="1"/>
</dbReference>
<evidence type="ECO:0000256" key="5">
    <source>
        <dbReference type="ARBA" id="ARBA00022801"/>
    </source>
</evidence>
<evidence type="ECO:0000256" key="9">
    <source>
        <dbReference type="ARBA" id="ARBA00069575"/>
    </source>
</evidence>
<dbReference type="FunFam" id="3.90.70.10:FF:000023">
    <property type="entry name" value="Senescence-specific cysteine protease SAG39"/>
    <property type="match status" value="1"/>
</dbReference>
<keyword evidence="8" id="KW-0325">Glycoprotein</keyword>
<dbReference type="AlphaFoldDB" id="A0A8T0KC88"/>
<proteinExistence type="inferred from homology"/>
<dbReference type="SMART" id="SM00645">
    <property type="entry name" value="Pept_C1"/>
    <property type="match status" value="1"/>
</dbReference>
<name>A0A8T0KC88_PHAAN</name>
<sequence length="518" mass="57128">MSSFSQNNNILVLLLVFTFWTCHAVSRRLPDAFSSERHEKWMAQYGKVYEDAAEKEKRFQIFKNNLQFIESFNAAGDKPFNLSINRFADLHNEEFKALLINGQKKEHSEWTATETSSFRYDSVTEIPATVDWRKKGAVTPIKDQGTCRSCWAFSTVATIEGLHHITKGELVSLSEQELVDCVRGDSEGCIGGYVEDAFEFLAKKGGIASETNYPYKGVNKSCKVKKESHGVAKIKGYEKVPANSEKALMKAVAHQPVSAYVEAGGSAFQFYSSGIFTGKCGTETDHSVTVVGYGKGGDGSKYWLVKNSWGTEWGEKGYMRMKRDTRAKEGLCGIATGAFYPTVSNILAADLHRISDLRSLPQSPLTSNVAMGFGKCFADPHIRSPLQRLLGASNDCTGASRCCSPSSSVAASNDVSAPSAAPPSWRIISSIEQKEESCDNEDPRSSPSNGPSVSAILRLWSFYIMEELKMIGNVTNSVHDEGEGNEMNVNLDSLLRKPRVRLSPQGLLESGKRRRQYC</sequence>
<dbReference type="GO" id="GO:0006508">
    <property type="term" value="P:proteolysis"/>
    <property type="evidence" value="ECO:0007669"/>
    <property type="project" value="UniProtKB-KW"/>
</dbReference>
<dbReference type="GO" id="GO:0005788">
    <property type="term" value="C:endoplasmic reticulum lumen"/>
    <property type="evidence" value="ECO:0007669"/>
    <property type="project" value="UniProtKB-SubCell"/>
</dbReference>
<dbReference type="InterPro" id="IPR025661">
    <property type="entry name" value="Pept_asp_AS"/>
</dbReference>
<dbReference type="InterPro" id="IPR039417">
    <property type="entry name" value="Peptidase_C1A_papain-like"/>
</dbReference>
<dbReference type="InterPro" id="IPR013128">
    <property type="entry name" value="Peptidase_C1A"/>
</dbReference>
<evidence type="ECO:0000313" key="15">
    <source>
        <dbReference type="Proteomes" id="UP000743370"/>
    </source>
</evidence>
<dbReference type="InterPro" id="IPR000668">
    <property type="entry name" value="Peptidase_C1A_C"/>
</dbReference>
<feature type="domain" description="Cathepsin propeptide inhibitor" evidence="13">
    <location>
        <begin position="38"/>
        <end position="95"/>
    </location>
</feature>
<evidence type="ECO:0000256" key="7">
    <source>
        <dbReference type="ARBA" id="ARBA00023157"/>
    </source>
</evidence>
<accession>A0A8T0KC88</accession>
<evidence type="ECO:0000256" key="10">
    <source>
        <dbReference type="ARBA" id="ARBA00080531"/>
    </source>
</evidence>
<dbReference type="Proteomes" id="UP000743370">
    <property type="component" value="Unassembled WGS sequence"/>
</dbReference>
<gene>
    <name evidence="14" type="ORF">HKW66_Vig0245760</name>
</gene>
<dbReference type="Pfam" id="PF08246">
    <property type="entry name" value="Inhibitor_I29"/>
    <property type="match status" value="1"/>
</dbReference>
<keyword evidence="4 11" id="KW-0732">Signal</keyword>
<dbReference type="PROSITE" id="PS00640">
    <property type="entry name" value="THIOL_PROTEASE_ASN"/>
    <property type="match status" value="1"/>
</dbReference>
<evidence type="ECO:0000256" key="1">
    <source>
        <dbReference type="ARBA" id="ARBA00004319"/>
    </source>
</evidence>
<dbReference type="Gene3D" id="3.90.70.10">
    <property type="entry name" value="Cysteine proteinases"/>
    <property type="match status" value="1"/>
</dbReference>